<keyword evidence="2" id="KW-1133">Transmembrane helix</keyword>
<dbReference type="EMBL" id="JAFFZE010000016">
    <property type="protein sequence ID" value="MCT2585959.1"/>
    <property type="molecule type" value="Genomic_DNA"/>
</dbReference>
<organism evidence="3 4">
    <name type="scientific">Actinophytocola gossypii</name>
    <dbReference type="NCBI Taxonomy" id="2812003"/>
    <lineage>
        <taxon>Bacteria</taxon>
        <taxon>Bacillati</taxon>
        <taxon>Actinomycetota</taxon>
        <taxon>Actinomycetes</taxon>
        <taxon>Pseudonocardiales</taxon>
        <taxon>Pseudonocardiaceae</taxon>
    </lineage>
</organism>
<feature type="transmembrane region" description="Helical" evidence="2">
    <location>
        <begin position="44"/>
        <end position="68"/>
    </location>
</feature>
<feature type="compositionally biased region" description="Low complexity" evidence="1">
    <location>
        <begin position="84"/>
        <end position="108"/>
    </location>
</feature>
<reference evidence="3 4" key="1">
    <citation type="submission" date="2021-02" db="EMBL/GenBank/DDBJ databases">
        <title>Actinophytocola xerophila sp. nov., isolated from soil of cotton cropping field.</title>
        <authorList>
            <person name="Huang R."/>
            <person name="Chen X."/>
            <person name="Ge X."/>
            <person name="Liu W."/>
        </authorList>
    </citation>
    <scope>NUCLEOTIDE SEQUENCE [LARGE SCALE GENOMIC DNA]</scope>
    <source>
        <strain evidence="3 4">S1-96</strain>
    </source>
</reference>
<evidence type="ECO:0000313" key="3">
    <source>
        <dbReference type="EMBL" id="MCT2585959.1"/>
    </source>
</evidence>
<dbReference type="RefSeq" id="WP_260193704.1">
    <property type="nucleotide sequence ID" value="NZ_JAFFZE010000016.1"/>
</dbReference>
<protein>
    <recommendedName>
        <fullName evidence="5">PASTA domain-containing protein</fullName>
    </recommendedName>
</protein>
<evidence type="ECO:0008006" key="5">
    <source>
        <dbReference type="Google" id="ProtNLM"/>
    </source>
</evidence>
<evidence type="ECO:0000313" key="4">
    <source>
        <dbReference type="Proteomes" id="UP001156441"/>
    </source>
</evidence>
<dbReference type="Proteomes" id="UP001156441">
    <property type="component" value="Unassembled WGS sequence"/>
</dbReference>
<keyword evidence="2" id="KW-0472">Membrane</keyword>
<keyword evidence="2" id="KW-0812">Transmembrane</keyword>
<proteinExistence type="predicted"/>
<keyword evidence="4" id="KW-1185">Reference proteome</keyword>
<evidence type="ECO:0000256" key="2">
    <source>
        <dbReference type="SAM" id="Phobius"/>
    </source>
</evidence>
<name>A0ABT2JDK9_9PSEU</name>
<comment type="caution">
    <text evidence="3">The sequence shown here is derived from an EMBL/GenBank/DDBJ whole genome shotgun (WGS) entry which is preliminary data.</text>
</comment>
<gene>
    <name evidence="3" type="ORF">JT362_22840</name>
</gene>
<sequence>MSGDNDGDDVKRWLGSALSDEPPLRLDRDAVLRQGRRRLRNRRLLAAGGSGAAVVAAVVGTVLVTGLVSEEPSLPPAAGQTERPPVSASTTQSPPSSTTTRKPPSASTVDDNSVRLMAGLTTSGLLPDNAKLRPPPGADGEVTFRLTDGRTYQLTTDVHTADGDGSLSVLVEPPGVHPGTTCDVPGTPFAHCDVREEYDLPMAVAVQKLAGGELRRWVRSARPDGTFVTVVASNLSESARQRGDRVSYDKPTVVPEKKLIAIAALPEFVLHG</sequence>
<feature type="region of interest" description="Disordered" evidence="1">
    <location>
        <begin position="72"/>
        <end position="113"/>
    </location>
</feature>
<feature type="region of interest" description="Disordered" evidence="1">
    <location>
        <begin position="1"/>
        <end position="27"/>
    </location>
</feature>
<accession>A0ABT2JDK9</accession>
<evidence type="ECO:0000256" key="1">
    <source>
        <dbReference type="SAM" id="MobiDB-lite"/>
    </source>
</evidence>